<sequence length="338" mass="36611">MPIHTVLGPIAAADLGPTSMHEHLLSDLRIWAKPPKELPPEGVPMGPELMAYLRWNFLSVPENIVLHDADVAAQELAHVRSAGGSGVLELTLDGMGRRLAELPEISRRSGVHVMVGAGFYVEDTMAEDVKTASIDVLTQRLIGELTDGIGDTGIRPALLGEIGTSWPVTDAEWRVVRAAARAGAETGAAVYTHQSFRGKGGTSVLDAILAEGMSPDRVIIGHLDEFWDPGYHREIAQAGAVLAYDTFGSDFHYGSAKLRNPTDAERLDMVEWLLSEGYGSQLVIAQDVWAQANLRRNGGNGYDHLFRRIGPAIAEIAGDPATVDQILIHTPRRLLERP</sequence>
<comment type="similarity">
    <text evidence="4">Belongs to the metallo-dependent hydrolases superfamily. Phosphotriesterase family.</text>
</comment>
<dbReference type="PANTHER" id="PTHR10819">
    <property type="entry name" value="PHOSPHOTRIESTERASE-RELATED"/>
    <property type="match status" value="1"/>
</dbReference>
<dbReference type="OrthoDB" id="9795018at2"/>
<proteinExistence type="inferred from homology"/>
<protein>
    <submittedName>
        <fullName evidence="5">Phosphotriesterase</fullName>
    </submittedName>
</protein>
<comment type="caution">
    <text evidence="5">The sequence shown here is derived from an EMBL/GenBank/DDBJ whole genome shotgun (WGS) entry which is preliminary data.</text>
</comment>
<feature type="binding site" evidence="3">
    <location>
        <position position="21"/>
    </location>
    <ligand>
        <name>a divalent metal cation</name>
        <dbReference type="ChEBI" id="CHEBI:60240"/>
        <label>1</label>
    </ligand>
</feature>
<keyword evidence="2" id="KW-0378">Hydrolase</keyword>
<dbReference type="EMBL" id="VRSV01000002">
    <property type="protein sequence ID" value="TXK10060.1"/>
    <property type="molecule type" value="Genomic_DNA"/>
</dbReference>
<dbReference type="PANTHER" id="PTHR10819:SF3">
    <property type="entry name" value="PHOSPHOTRIESTERASE-RELATED PROTEIN"/>
    <property type="match status" value="1"/>
</dbReference>
<dbReference type="SUPFAM" id="SSF51556">
    <property type="entry name" value="Metallo-dependent hydrolases"/>
    <property type="match status" value="1"/>
</dbReference>
<dbReference type="RefSeq" id="WP_147895258.1">
    <property type="nucleotide sequence ID" value="NZ_BAAANR010000001.1"/>
</dbReference>
<dbReference type="PROSITE" id="PS51347">
    <property type="entry name" value="PHOSPHOTRIESTERASE_2"/>
    <property type="match status" value="1"/>
</dbReference>
<feature type="binding site" evidence="3">
    <location>
        <position position="161"/>
    </location>
    <ligand>
        <name>a divalent metal cation</name>
        <dbReference type="ChEBI" id="CHEBI:60240"/>
        <label>1</label>
    </ligand>
</feature>
<evidence type="ECO:0000256" key="1">
    <source>
        <dbReference type="ARBA" id="ARBA00022723"/>
    </source>
</evidence>
<dbReference type="Proteomes" id="UP000321034">
    <property type="component" value="Unassembled WGS sequence"/>
</dbReference>
<feature type="binding site" evidence="3">
    <location>
        <position position="23"/>
    </location>
    <ligand>
        <name>a divalent metal cation</name>
        <dbReference type="ChEBI" id="CHEBI:60240"/>
        <label>1</label>
    </ligand>
</feature>
<dbReference type="Pfam" id="PF02126">
    <property type="entry name" value="PTE"/>
    <property type="match status" value="1"/>
</dbReference>
<dbReference type="GO" id="GO:0016787">
    <property type="term" value="F:hydrolase activity"/>
    <property type="evidence" value="ECO:0007669"/>
    <property type="project" value="UniProtKB-KW"/>
</dbReference>
<feature type="binding site" evidence="3">
    <location>
        <position position="193"/>
    </location>
    <ligand>
        <name>a divalent metal cation</name>
        <dbReference type="ChEBI" id="CHEBI:60240"/>
        <label>2</label>
    </ligand>
</feature>
<keyword evidence="6" id="KW-1185">Reference proteome</keyword>
<dbReference type="InterPro" id="IPR001559">
    <property type="entry name" value="Phosphotriesterase"/>
</dbReference>
<comment type="cofactor">
    <cofactor evidence="3">
        <name>a divalent metal cation</name>
        <dbReference type="ChEBI" id="CHEBI:60240"/>
    </cofactor>
    <text evidence="3">Binds 2 divalent metal cations per subunit.</text>
</comment>
<gene>
    <name evidence="5" type="ORF">FVP77_14450</name>
</gene>
<reference evidence="5 6" key="1">
    <citation type="submission" date="2019-08" db="EMBL/GenBank/DDBJ databases">
        <authorList>
            <person name="Dong K."/>
        </authorList>
    </citation>
    <scope>NUCLEOTIDE SEQUENCE [LARGE SCALE GENOMIC DNA]</scope>
    <source>
        <strain evidence="5 6">JCM14558</strain>
    </source>
</reference>
<accession>A0A5C8HXI6</accession>
<name>A0A5C8HXI6_9MICO</name>
<comment type="caution">
    <text evidence="4">Lacks conserved residue(s) required for the propagation of feature annotation.</text>
</comment>
<dbReference type="AlphaFoldDB" id="A0A5C8HXI6"/>
<keyword evidence="1 3" id="KW-0479">Metal-binding</keyword>
<evidence type="ECO:0000313" key="5">
    <source>
        <dbReference type="EMBL" id="TXK10060.1"/>
    </source>
</evidence>
<dbReference type="GO" id="GO:0008270">
    <property type="term" value="F:zinc ion binding"/>
    <property type="evidence" value="ECO:0007669"/>
    <property type="project" value="InterPro"/>
</dbReference>
<evidence type="ECO:0000256" key="4">
    <source>
        <dbReference type="PROSITE-ProRule" id="PRU00679"/>
    </source>
</evidence>
<feature type="binding site" evidence="3">
    <location>
        <position position="222"/>
    </location>
    <ligand>
        <name>a divalent metal cation</name>
        <dbReference type="ChEBI" id="CHEBI:60240"/>
        <label>2</label>
    </ligand>
</feature>
<organism evidence="5 6">
    <name type="scientific">Microbacterium hatanonis</name>
    <dbReference type="NCBI Taxonomy" id="404366"/>
    <lineage>
        <taxon>Bacteria</taxon>
        <taxon>Bacillati</taxon>
        <taxon>Actinomycetota</taxon>
        <taxon>Actinomycetes</taxon>
        <taxon>Micrococcales</taxon>
        <taxon>Microbacteriaceae</taxon>
        <taxon>Microbacterium</taxon>
    </lineage>
</organism>
<dbReference type="Gene3D" id="3.20.20.140">
    <property type="entry name" value="Metal-dependent hydrolases"/>
    <property type="match status" value="1"/>
</dbReference>
<dbReference type="InterPro" id="IPR032466">
    <property type="entry name" value="Metal_Hydrolase"/>
</dbReference>
<evidence type="ECO:0000256" key="2">
    <source>
        <dbReference type="ARBA" id="ARBA00022801"/>
    </source>
</evidence>
<feature type="binding site" evidence="3">
    <location>
        <position position="287"/>
    </location>
    <ligand>
        <name>a divalent metal cation</name>
        <dbReference type="ChEBI" id="CHEBI:60240"/>
        <label>1</label>
    </ligand>
</feature>
<feature type="binding site" evidence="3">
    <location>
        <position position="161"/>
    </location>
    <ligand>
        <name>a divalent metal cation</name>
        <dbReference type="ChEBI" id="CHEBI:60240"/>
        <label>2</label>
    </ligand>
</feature>
<evidence type="ECO:0000313" key="6">
    <source>
        <dbReference type="Proteomes" id="UP000321034"/>
    </source>
</evidence>
<evidence type="ECO:0000256" key="3">
    <source>
        <dbReference type="PIRSR" id="PIRSR601559-52"/>
    </source>
</evidence>